<organism evidence="1 2">
    <name type="scientific">Trichothecium roseum</name>
    <dbReference type="NCBI Taxonomy" id="47278"/>
    <lineage>
        <taxon>Eukaryota</taxon>
        <taxon>Fungi</taxon>
        <taxon>Dikarya</taxon>
        <taxon>Ascomycota</taxon>
        <taxon>Pezizomycotina</taxon>
        <taxon>Sordariomycetes</taxon>
        <taxon>Hypocreomycetidae</taxon>
        <taxon>Hypocreales</taxon>
        <taxon>Hypocreales incertae sedis</taxon>
        <taxon>Trichothecium</taxon>
    </lineage>
</organism>
<evidence type="ECO:0000313" key="1">
    <source>
        <dbReference type="EMBL" id="KAI9902234.1"/>
    </source>
</evidence>
<sequence>MSPCGARHPAFRPRLNKLYLINSHSYPSSPHSPTTHTRSTANMQFKAIFTAIAFLGLASAQACNPVGGGQCPEGQTCHQQGEFPNIGVCQ</sequence>
<dbReference type="Proteomes" id="UP001163324">
    <property type="component" value="Chromosome 3"/>
</dbReference>
<evidence type="ECO:0000313" key="2">
    <source>
        <dbReference type="Proteomes" id="UP001163324"/>
    </source>
</evidence>
<keyword evidence="2" id="KW-1185">Reference proteome</keyword>
<name>A0ACC0V8T0_9HYPO</name>
<dbReference type="EMBL" id="CM047942">
    <property type="protein sequence ID" value="KAI9902234.1"/>
    <property type="molecule type" value="Genomic_DNA"/>
</dbReference>
<accession>A0ACC0V8T0</accession>
<protein>
    <submittedName>
        <fullName evidence="1">Uncharacterized protein</fullName>
    </submittedName>
</protein>
<reference evidence="1" key="1">
    <citation type="submission" date="2022-10" db="EMBL/GenBank/DDBJ databases">
        <title>Complete Genome of Trichothecium roseum strain YXFP-22015, a Plant Pathogen Isolated from Citrus.</title>
        <authorList>
            <person name="Wang Y."/>
            <person name="Zhu L."/>
        </authorList>
    </citation>
    <scope>NUCLEOTIDE SEQUENCE</scope>
    <source>
        <strain evidence="1">YXFP-22015</strain>
    </source>
</reference>
<gene>
    <name evidence="1" type="ORF">N3K66_004051</name>
</gene>
<proteinExistence type="predicted"/>
<comment type="caution">
    <text evidence="1">The sequence shown here is derived from an EMBL/GenBank/DDBJ whole genome shotgun (WGS) entry which is preliminary data.</text>
</comment>